<dbReference type="EMBL" id="JBBPDW010000002">
    <property type="protein sequence ID" value="KAK7555535.1"/>
    <property type="molecule type" value="Genomic_DNA"/>
</dbReference>
<organism evidence="1 2">
    <name type="scientific">Phyllosticta citricarpa</name>
    <dbReference type="NCBI Taxonomy" id="55181"/>
    <lineage>
        <taxon>Eukaryota</taxon>
        <taxon>Fungi</taxon>
        <taxon>Dikarya</taxon>
        <taxon>Ascomycota</taxon>
        <taxon>Pezizomycotina</taxon>
        <taxon>Dothideomycetes</taxon>
        <taxon>Dothideomycetes incertae sedis</taxon>
        <taxon>Botryosphaeriales</taxon>
        <taxon>Phyllostictaceae</taxon>
        <taxon>Phyllosticta</taxon>
    </lineage>
</organism>
<keyword evidence="2" id="KW-1185">Reference proteome</keyword>
<evidence type="ECO:0000313" key="1">
    <source>
        <dbReference type="EMBL" id="KAK7555535.1"/>
    </source>
</evidence>
<sequence length="157" mass="16793">MCCQPRAAASLVLHSRASILGRRERATVAPTPRDANLFVLCWACTVQILGCPPDLSPREDATFYTTYDTFDIAAIPLDSSLATRFSNNPAYFYALSVSSLSCNHLACCAFASEHSIAPTTCLSLGQPLPTFSNPSTLGLSGNHGGYSWPSISSFLPL</sequence>
<protein>
    <submittedName>
        <fullName evidence="1">Uncharacterized protein</fullName>
    </submittedName>
</protein>
<gene>
    <name evidence="1" type="ORF">IWX46DRAFT_131435</name>
</gene>
<name>A0ABR1MP79_9PEZI</name>
<comment type="caution">
    <text evidence="1">The sequence shown here is derived from an EMBL/GenBank/DDBJ whole genome shotgun (WGS) entry which is preliminary data.</text>
</comment>
<dbReference type="Proteomes" id="UP001365128">
    <property type="component" value="Unassembled WGS sequence"/>
</dbReference>
<proteinExistence type="predicted"/>
<reference evidence="1 2" key="1">
    <citation type="submission" date="2024-04" db="EMBL/GenBank/DDBJ databases">
        <title>Phyllosticta paracitricarpa is synonymous to the EU quarantine fungus P. citricarpa based on phylogenomic analyses.</title>
        <authorList>
            <consortium name="Lawrence Berkeley National Laboratory"/>
            <person name="Van Ingen-Buijs V.A."/>
            <person name="Van Westerhoven A.C."/>
            <person name="Haridas S."/>
            <person name="Skiadas P."/>
            <person name="Martin F."/>
            <person name="Groenewald J.Z."/>
            <person name="Crous P.W."/>
            <person name="Seidl M.F."/>
        </authorList>
    </citation>
    <scope>NUCLEOTIDE SEQUENCE [LARGE SCALE GENOMIC DNA]</scope>
    <source>
        <strain evidence="1 2">CBS 122670</strain>
    </source>
</reference>
<evidence type="ECO:0000313" key="2">
    <source>
        <dbReference type="Proteomes" id="UP001365128"/>
    </source>
</evidence>
<accession>A0ABR1MP79</accession>